<gene>
    <name evidence="1" type="ORF">VB774_07285</name>
</gene>
<name>A0ABU5TGS1_9CYAN</name>
<reference evidence="1 2" key="1">
    <citation type="submission" date="2023-12" db="EMBL/GenBank/DDBJ databases">
        <title>Baltic Sea Cyanobacteria.</title>
        <authorList>
            <person name="Delbaje E."/>
            <person name="Fewer D.P."/>
            <person name="Shishido T.K."/>
        </authorList>
    </citation>
    <scope>NUCLEOTIDE SEQUENCE [LARGE SCALE GENOMIC DNA]</scope>
    <source>
        <strain evidence="1 2">UHCC 0370</strain>
    </source>
</reference>
<dbReference type="EMBL" id="JAYGIE010000025">
    <property type="protein sequence ID" value="MEA5477420.1"/>
    <property type="molecule type" value="Genomic_DNA"/>
</dbReference>
<evidence type="ECO:0000313" key="1">
    <source>
        <dbReference type="EMBL" id="MEA5477420.1"/>
    </source>
</evidence>
<dbReference type="Proteomes" id="UP001301388">
    <property type="component" value="Unassembled WGS sequence"/>
</dbReference>
<dbReference type="RefSeq" id="WP_323260937.1">
    <property type="nucleotide sequence ID" value="NZ_JAYGIE010000025.1"/>
</dbReference>
<protein>
    <submittedName>
        <fullName evidence="1">Mobilization protein MobD-like protein</fullName>
    </submittedName>
</protein>
<sequence>MANINLIDGEKGGVGKSWVARTMLQYLIDNAIPRASIETDRSNPTVLNIYKESKAAVFSENEKMADVADAIFEYALKKTVVVNLPAQAHRAVSKWIDTKGLLDLGKEHDVTFIKWFVSDGESDSIELFIESLEHYQGYITHVFIKNWGRCDEWGYFKAHEAIQKAVAEYNVAVIDFPKLSDGRRIEINAKRLTFEDASNYPEFGIIGRNQIKTYLRDAYKAFESTELLPKAKQLQELKA</sequence>
<evidence type="ECO:0000313" key="2">
    <source>
        <dbReference type="Proteomes" id="UP001301388"/>
    </source>
</evidence>
<comment type="caution">
    <text evidence="1">The sequence shown here is derived from an EMBL/GenBank/DDBJ whole genome shotgun (WGS) entry which is preliminary data.</text>
</comment>
<keyword evidence="2" id="KW-1185">Reference proteome</keyword>
<organism evidence="1 2">
    <name type="scientific">Pseudanabaena galeata UHCC 0370</name>
    <dbReference type="NCBI Taxonomy" id="3110310"/>
    <lineage>
        <taxon>Bacteria</taxon>
        <taxon>Bacillati</taxon>
        <taxon>Cyanobacteriota</taxon>
        <taxon>Cyanophyceae</taxon>
        <taxon>Pseudanabaenales</taxon>
        <taxon>Pseudanabaenaceae</taxon>
        <taxon>Pseudanabaena</taxon>
    </lineage>
</organism>
<accession>A0ABU5TGS1</accession>
<proteinExistence type="predicted"/>